<comment type="caution">
    <text evidence="4">The sequence shown here is derived from an EMBL/GenBank/DDBJ whole genome shotgun (WGS) entry which is preliminary data.</text>
</comment>
<dbReference type="InterPro" id="IPR011032">
    <property type="entry name" value="GroES-like_sf"/>
</dbReference>
<gene>
    <name evidence="4" type="ORF">BKA59DRAFT_437091</name>
</gene>
<dbReference type="InterPro" id="IPR036291">
    <property type="entry name" value="NAD(P)-bd_dom_sf"/>
</dbReference>
<dbReference type="AlphaFoldDB" id="A0A8K0RVJ9"/>
<keyword evidence="5" id="KW-1185">Reference proteome</keyword>
<sequence>MASSFESNIAAILPHKQGLLTTGQRPVPSPGPLELLVRNKVVAANPSDWKVQTYGVLINDFPAVLGSELTGVVMAVGSDVTRFKAGDRVMGFALGVLQSNSNKAAFQTYTLMDEAATAHLPDNLTFEEGAVLPVGMITASIALFKGLGLPMREKADHEKGAIVVWSGASAVGIAALQIAHAMGWSVFATASPKHHEWLKELGATDAWDYKDPDAAQKIAQAIKSEGLTIRGVVDARSEGSSFASVAAITSAADSADGIKVSTLAPWPADVPIPETVEVHHADCSRFTLEYPEIGRWVFGGWLQRALEDENVKPAPRPHLIDGGLGSVQRMLDSLKAGASGEKFIVQI</sequence>
<dbReference type="GO" id="GO:0016651">
    <property type="term" value="F:oxidoreductase activity, acting on NAD(P)H"/>
    <property type="evidence" value="ECO:0007669"/>
    <property type="project" value="InterPro"/>
</dbReference>
<dbReference type="OrthoDB" id="10257049at2759"/>
<dbReference type="PANTHER" id="PTHR45348">
    <property type="entry name" value="HYPOTHETICAL OXIDOREDUCTASE (EUROFUNG)"/>
    <property type="match status" value="1"/>
</dbReference>
<dbReference type="PANTHER" id="PTHR45348:SF2">
    <property type="entry name" value="ZINC-TYPE ALCOHOL DEHYDROGENASE-LIKE PROTEIN C2E1P3.01"/>
    <property type="match status" value="1"/>
</dbReference>
<dbReference type="InterPro" id="IPR013149">
    <property type="entry name" value="ADH-like_C"/>
</dbReference>
<dbReference type="SMART" id="SM00829">
    <property type="entry name" value="PKS_ER"/>
    <property type="match status" value="1"/>
</dbReference>
<protein>
    <submittedName>
        <fullName evidence="4">Chaperonin 10-like protein</fullName>
    </submittedName>
</protein>
<dbReference type="SUPFAM" id="SSF51735">
    <property type="entry name" value="NAD(P)-binding Rossmann-fold domains"/>
    <property type="match status" value="1"/>
</dbReference>
<evidence type="ECO:0000313" key="4">
    <source>
        <dbReference type="EMBL" id="KAH7245085.1"/>
    </source>
</evidence>
<feature type="domain" description="Enoyl reductase (ER)" evidence="3">
    <location>
        <begin position="18"/>
        <end position="298"/>
    </location>
</feature>
<accession>A0A8K0RVJ9</accession>
<dbReference type="CDD" id="cd08249">
    <property type="entry name" value="enoyl_reductase_like"/>
    <property type="match status" value="1"/>
</dbReference>
<keyword evidence="2" id="KW-0560">Oxidoreductase</keyword>
<dbReference type="Pfam" id="PF08240">
    <property type="entry name" value="ADH_N"/>
    <property type="match status" value="1"/>
</dbReference>
<comment type="similarity">
    <text evidence="1">Belongs to the zinc-containing alcohol dehydrogenase family.</text>
</comment>
<evidence type="ECO:0000313" key="5">
    <source>
        <dbReference type="Proteomes" id="UP000813427"/>
    </source>
</evidence>
<evidence type="ECO:0000256" key="2">
    <source>
        <dbReference type="ARBA" id="ARBA00023002"/>
    </source>
</evidence>
<dbReference type="EMBL" id="JAGPXF010000004">
    <property type="protein sequence ID" value="KAH7245085.1"/>
    <property type="molecule type" value="Genomic_DNA"/>
</dbReference>
<evidence type="ECO:0000256" key="1">
    <source>
        <dbReference type="ARBA" id="ARBA00008072"/>
    </source>
</evidence>
<dbReference type="Pfam" id="PF00107">
    <property type="entry name" value="ADH_zinc_N"/>
    <property type="match status" value="1"/>
</dbReference>
<dbReference type="InterPro" id="IPR013154">
    <property type="entry name" value="ADH-like_N"/>
</dbReference>
<dbReference type="Gene3D" id="3.40.50.720">
    <property type="entry name" value="NAD(P)-binding Rossmann-like Domain"/>
    <property type="match status" value="1"/>
</dbReference>
<dbReference type="Gene3D" id="3.90.180.10">
    <property type="entry name" value="Medium-chain alcohol dehydrogenases, catalytic domain"/>
    <property type="match status" value="1"/>
</dbReference>
<name>A0A8K0RVJ9_9HYPO</name>
<evidence type="ECO:0000259" key="3">
    <source>
        <dbReference type="SMART" id="SM00829"/>
    </source>
</evidence>
<dbReference type="InterPro" id="IPR020843">
    <property type="entry name" value="ER"/>
</dbReference>
<dbReference type="SUPFAM" id="SSF50129">
    <property type="entry name" value="GroES-like"/>
    <property type="match status" value="1"/>
</dbReference>
<organism evidence="4 5">
    <name type="scientific">Fusarium tricinctum</name>
    <dbReference type="NCBI Taxonomy" id="61284"/>
    <lineage>
        <taxon>Eukaryota</taxon>
        <taxon>Fungi</taxon>
        <taxon>Dikarya</taxon>
        <taxon>Ascomycota</taxon>
        <taxon>Pezizomycotina</taxon>
        <taxon>Sordariomycetes</taxon>
        <taxon>Hypocreomycetidae</taxon>
        <taxon>Hypocreales</taxon>
        <taxon>Nectriaceae</taxon>
        <taxon>Fusarium</taxon>
        <taxon>Fusarium tricinctum species complex</taxon>
    </lineage>
</organism>
<reference evidence="4" key="1">
    <citation type="journal article" date="2021" name="Nat. Commun.">
        <title>Genetic determinants of endophytism in the Arabidopsis root mycobiome.</title>
        <authorList>
            <person name="Mesny F."/>
            <person name="Miyauchi S."/>
            <person name="Thiergart T."/>
            <person name="Pickel B."/>
            <person name="Atanasova L."/>
            <person name="Karlsson M."/>
            <person name="Huettel B."/>
            <person name="Barry K.W."/>
            <person name="Haridas S."/>
            <person name="Chen C."/>
            <person name="Bauer D."/>
            <person name="Andreopoulos W."/>
            <person name="Pangilinan J."/>
            <person name="LaButti K."/>
            <person name="Riley R."/>
            <person name="Lipzen A."/>
            <person name="Clum A."/>
            <person name="Drula E."/>
            <person name="Henrissat B."/>
            <person name="Kohler A."/>
            <person name="Grigoriev I.V."/>
            <person name="Martin F.M."/>
            <person name="Hacquard S."/>
        </authorList>
    </citation>
    <scope>NUCLEOTIDE SEQUENCE</scope>
    <source>
        <strain evidence="4">MPI-SDFR-AT-0068</strain>
    </source>
</reference>
<proteinExistence type="inferred from homology"/>
<dbReference type="Proteomes" id="UP000813427">
    <property type="component" value="Unassembled WGS sequence"/>
</dbReference>
<dbReference type="InterPro" id="IPR047122">
    <property type="entry name" value="Trans-enoyl_RdTase-like"/>
</dbReference>